<evidence type="ECO:0000256" key="5">
    <source>
        <dbReference type="ARBA" id="ARBA00023136"/>
    </source>
</evidence>
<organism evidence="7 8">
    <name type="scientific">Almyronema epifaneia S1</name>
    <dbReference type="NCBI Taxonomy" id="2991925"/>
    <lineage>
        <taxon>Bacteria</taxon>
        <taxon>Bacillati</taxon>
        <taxon>Cyanobacteriota</taxon>
        <taxon>Cyanophyceae</taxon>
        <taxon>Nodosilineales</taxon>
        <taxon>Nodosilineaceae</taxon>
        <taxon>Almyronema</taxon>
        <taxon>Almyronema epifaneia</taxon>
    </lineage>
</organism>
<protein>
    <submittedName>
        <fullName evidence="7">YihY/virulence factor BrkB family protein</fullName>
    </submittedName>
</protein>
<feature type="transmembrane region" description="Helical" evidence="6">
    <location>
        <begin position="41"/>
        <end position="62"/>
    </location>
</feature>
<dbReference type="PANTHER" id="PTHR30213">
    <property type="entry name" value="INNER MEMBRANE PROTEIN YHJD"/>
    <property type="match status" value="1"/>
</dbReference>
<feature type="transmembrane region" description="Helical" evidence="6">
    <location>
        <begin position="180"/>
        <end position="206"/>
    </location>
</feature>
<evidence type="ECO:0000256" key="3">
    <source>
        <dbReference type="ARBA" id="ARBA00022692"/>
    </source>
</evidence>
<reference evidence="7 8" key="1">
    <citation type="submission" date="2024-10" db="EMBL/GenBank/DDBJ databases">
        <authorList>
            <person name="Ratan Roy A."/>
            <person name="Morales Sandoval P.H."/>
            <person name="De Los Santos Villalobos S."/>
            <person name="Chakraborty S."/>
            <person name="Mukherjee J."/>
        </authorList>
    </citation>
    <scope>NUCLEOTIDE SEQUENCE [LARGE SCALE GENOMIC DNA]</scope>
    <source>
        <strain evidence="7 8">S1</strain>
    </source>
</reference>
<sequence>MHERTTLLNATIRNTFQATFHLGCLPAMSLRRLRRSLSIRAFWRFLCHINFATIREVIVCTFEQRLPGLAAEMAYYSMLGLFPSILAVLTAIGLIGTLRETFDRLAWQLSEIAPQEALTLIQNFAGEISNSQNRSLFSISFLVALWASSGAISAAMRALDQIHQIPSRRMRPFWKAKLVSLGLTAGTILLIILASSLFLISEIIIFKLAFQSGATIEYWILRIWRWLSLPTALGILSVTIAFIYRFGPSRWSPGKPLIPGAVLAALAWAGLSSAFRLYVSHFGNYNKVYGAVGAVIVLMLWLYLSSLVLLIGDQLNVSVGKAMGIEPLSERQNGKRLAPAAYESPQQ</sequence>
<keyword evidence="5 6" id="KW-0472">Membrane</keyword>
<comment type="subcellular location">
    <subcellularLocation>
        <location evidence="1">Cell membrane</location>
        <topology evidence="1">Multi-pass membrane protein</topology>
    </subcellularLocation>
</comment>
<dbReference type="NCBIfam" id="TIGR00765">
    <property type="entry name" value="yihY_not_rbn"/>
    <property type="match status" value="1"/>
</dbReference>
<dbReference type="Pfam" id="PF03631">
    <property type="entry name" value="Virul_fac_BrkB"/>
    <property type="match status" value="1"/>
</dbReference>
<feature type="transmembrane region" description="Helical" evidence="6">
    <location>
        <begin position="256"/>
        <end position="279"/>
    </location>
</feature>
<evidence type="ECO:0000256" key="4">
    <source>
        <dbReference type="ARBA" id="ARBA00022989"/>
    </source>
</evidence>
<dbReference type="PANTHER" id="PTHR30213:SF0">
    <property type="entry name" value="UPF0761 MEMBRANE PROTEIN YIHY"/>
    <property type="match status" value="1"/>
</dbReference>
<dbReference type="Proteomes" id="UP001600165">
    <property type="component" value="Unassembled WGS sequence"/>
</dbReference>
<comment type="caution">
    <text evidence="7">The sequence shown here is derived from an EMBL/GenBank/DDBJ whole genome shotgun (WGS) entry which is preliminary data.</text>
</comment>
<evidence type="ECO:0000256" key="1">
    <source>
        <dbReference type="ARBA" id="ARBA00004651"/>
    </source>
</evidence>
<name>A0ABW6IIP2_9CYAN</name>
<keyword evidence="8" id="KW-1185">Reference proteome</keyword>
<dbReference type="PIRSF" id="PIRSF035875">
    <property type="entry name" value="RNase_BN"/>
    <property type="match status" value="1"/>
</dbReference>
<keyword evidence="3 6" id="KW-0812">Transmembrane</keyword>
<dbReference type="RefSeq" id="WP_377967025.1">
    <property type="nucleotide sequence ID" value="NZ_JBHZOL010000095.1"/>
</dbReference>
<feature type="transmembrane region" description="Helical" evidence="6">
    <location>
        <begin position="136"/>
        <end position="159"/>
    </location>
</feature>
<feature type="transmembrane region" description="Helical" evidence="6">
    <location>
        <begin position="74"/>
        <end position="95"/>
    </location>
</feature>
<gene>
    <name evidence="7" type="ORF">ACFVKH_16455</name>
</gene>
<evidence type="ECO:0000256" key="6">
    <source>
        <dbReference type="SAM" id="Phobius"/>
    </source>
</evidence>
<dbReference type="InterPro" id="IPR017039">
    <property type="entry name" value="Virul_fac_BrkB"/>
</dbReference>
<accession>A0ABW6IIP2</accession>
<keyword evidence="4 6" id="KW-1133">Transmembrane helix</keyword>
<proteinExistence type="predicted"/>
<feature type="transmembrane region" description="Helical" evidence="6">
    <location>
        <begin position="226"/>
        <end position="244"/>
    </location>
</feature>
<feature type="transmembrane region" description="Helical" evidence="6">
    <location>
        <begin position="291"/>
        <end position="311"/>
    </location>
</feature>
<evidence type="ECO:0000313" key="7">
    <source>
        <dbReference type="EMBL" id="MFE4107879.1"/>
    </source>
</evidence>
<dbReference type="EMBL" id="JBHZOL010000095">
    <property type="protein sequence ID" value="MFE4107879.1"/>
    <property type="molecule type" value="Genomic_DNA"/>
</dbReference>
<evidence type="ECO:0000256" key="2">
    <source>
        <dbReference type="ARBA" id="ARBA00022475"/>
    </source>
</evidence>
<evidence type="ECO:0000313" key="8">
    <source>
        <dbReference type="Proteomes" id="UP001600165"/>
    </source>
</evidence>
<keyword evidence="2" id="KW-1003">Cell membrane</keyword>